<dbReference type="EMBL" id="JAIQCJ010000963">
    <property type="protein sequence ID" value="KAJ8793620.1"/>
    <property type="molecule type" value="Genomic_DNA"/>
</dbReference>
<gene>
    <name evidence="3" type="ORF">J1605_003628</name>
</gene>
<protein>
    <submittedName>
        <fullName evidence="3">Uncharacterized protein</fullName>
    </submittedName>
</protein>
<accession>A0AB34HRT7</accession>
<reference evidence="3 4" key="1">
    <citation type="submission" date="2022-11" db="EMBL/GenBank/DDBJ databases">
        <title>Whole genome sequence of Eschrichtius robustus ER-17-0199.</title>
        <authorList>
            <person name="Bruniche-Olsen A."/>
            <person name="Black A.N."/>
            <person name="Fields C.J."/>
            <person name="Walden K."/>
            <person name="Dewoody J.A."/>
        </authorList>
    </citation>
    <scope>NUCLEOTIDE SEQUENCE [LARGE SCALE GENOMIC DNA]</scope>
    <source>
        <strain evidence="3">ER-17-0199</strain>
        <tissue evidence="3">Blubber</tissue>
    </source>
</reference>
<name>A0AB34HRT7_ESCRO</name>
<evidence type="ECO:0000313" key="3">
    <source>
        <dbReference type="EMBL" id="KAJ8793620.1"/>
    </source>
</evidence>
<feature type="region of interest" description="Disordered" evidence="1">
    <location>
        <begin position="1"/>
        <end position="38"/>
    </location>
</feature>
<feature type="region of interest" description="Disordered" evidence="1">
    <location>
        <begin position="104"/>
        <end position="127"/>
    </location>
</feature>
<sequence length="127" mass="13636">MKKPPFPPDPTSPGLLSFPAETFTGTKDSITEDPVDDTQDAVNRPILSVLAVLVVAVAMAVATGWLCRSRCPYRSYAGAQAARPELELTGQFARREGDPWRNCRSTGSGELGTPLSLCPPFRTGATR</sequence>
<keyword evidence="4" id="KW-1185">Reference proteome</keyword>
<feature type="compositionally biased region" description="Pro residues" evidence="1">
    <location>
        <begin position="1"/>
        <end position="11"/>
    </location>
</feature>
<evidence type="ECO:0000313" key="4">
    <source>
        <dbReference type="Proteomes" id="UP001159641"/>
    </source>
</evidence>
<dbReference type="AlphaFoldDB" id="A0AB34HRT7"/>
<dbReference type="Proteomes" id="UP001159641">
    <property type="component" value="Unassembled WGS sequence"/>
</dbReference>
<comment type="caution">
    <text evidence="3">The sequence shown here is derived from an EMBL/GenBank/DDBJ whole genome shotgun (WGS) entry which is preliminary data.</text>
</comment>
<evidence type="ECO:0000256" key="1">
    <source>
        <dbReference type="SAM" id="MobiDB-lite"/>
    </source>
</evidence>
<proteinExistence type="predicted"/>
<keyword evidence="2" id="KW-1133">Transmembrane helix</keyword>
<keyword evidence="2" id="KW-0812">Transmembrane</keyword>
<evidence type="ECO:0000256" key="2">
    <source>
        <dbReference type="SAM" id="Phobius"/>
    </source>
</evidence>
<organism evidence="3 4">
    <name type="scientific">Eschrichtius robustus</name>
    <name type="common">California gray whale</name>
    <name type="synonym">Eschrichtius gibbosus</name>
    <dbReference type="NCBI Taxonomy" id="9764"/>
    <lineage>
        <taxon>Eukaryota</taxon>
        <taxon>Metazoa</taxon>
        <taxon>Chordata</taxon>
        <taxon>Craniata</taxon>
        <taxon>Vertebrata</taxon>
        <taxon>Euteleostomi</taxon>
        <taxon>Mammalia</taxon>
        <taxon>Eutheria</taxon>
        <taxon>Laurasiatheria</taxon>
        <taxon>Artiodactyla</taxon>
        <taxon>Whippomorpha</taxon>
        <taxon>Cetacea</taxon>
        <taxon>Mysticeti</taxon>
        <taxon>Eschrichtiidae</taxon>
        <taxon>Eschrichtius</taxon>
    </lineage>
</organism>
<keyword evidence="2" id="KW-0472">Membrane</keyword>
<feature type="transmembrane region" description="Helical" evidence="2">
    <location>
        <begin position="46"/>
        <end position="67"/>
    </location>
</feature>